<feature type="compositionally biased region" description="Acidic residues" evidence="1">
    <location>
        <begin position="1"/>
        <end position="16"/>
    </location>
</feature>
<sequence>MELDDDEEAVNEDEDLMNNGPADRRTQDAEDEEEAKARIEKMQLGGVSDVRSVASLMKTLEPVMEKIRHYQDLPPDKQTKNIGSIEDNPEYKLLTLSNTLSTQID</sequence>
<gene>
    <name evidence="2" type="primary">PRP31</name>
    <name evidence="2" type="ORF">LTR16_011316</name>
</gene>
<reference evidence="2 3" key="1">
    <citation type="submission" date="2023-08" db="EMBL/GenBank/DDBJ databases">
        <title>Black Yeasts Isolated from many extreme environments.</title>
        <authorList>
            <person name="Coleine C."/>
            <person name="Stajich J.E."/>
            <person name="Selbmann L."/>
        </authorList>
    </citation>
    <scope>NUCLEOTIDE SEQUENCE [LARGE SCALE GENOMIC DNA]</scope>
    <source>
        <strain evidence="2 3">CCFEE 536</strain>
    </source>
</reference>
<evidence type="ECO:0000313" key="2">
    <source>
        <dbReference type="EMBL" id="KAK5175953.1"/>
    </source>
</evidence>
<comment type="caution">
    <text evidence="2">The sequence shown here is derived from an EMBL/GenBank/DDBJ whole genome shotgun (WGS) entry which is preliminary data.</text>
</comment>
<protein>
    <submittedName>
        <fullName evidence="2">U4/U6-U5 snRNP complex subunit prp31</fullName>
    </submittedName>
</protein>
<feature type="non-terminal residue" evidence="2">
    <location>
        <position position="105"/>
    </location>
</feature>
<feature type="region of interest" description="Disordered" evidence="1">
    <location>
        <begin position="1"/>
        <end position="35"/>
    </location>
</feature>
<organism evidence="2 3">
    <name type="scientific">Cryomyces antarcticus</name>
    <dbReference type="NCBI Taxonomy" id="329879"/>
    <lineage>
        <taxon>Eukaryota</taxon>
        <taxon>Fungi</taxon>
        <taxon>Dikarya</taxon>
        <taxon>Ascomycota</taxon>
        <taxon>Pezizomycotina</taxon>
        <taxon>Dothideomycetes</taxon>
        <taxon>Dothideomycetes incertae sedis</taxon>
        <taxon>Cryomyces</taxon>
    </lineage>
</organism>
<name>A0ABR0LID2_9PEZI</name>
<proteinExistence type="predicted"/>
<evidence type="ECO:0000313" key="3">
    <source>
        <dbReference type="Proteomes" id="UP001357485"/>
    </source>
</evidence>
<evidence type="ECO:0000256" key="1">
    <source>
        <dbReference type="SAM" id="MobiDB-lite"/>
    </source>
</evidence>
<accession>A0ABR0LID2</accession>
<dbReference type="EMBL" id="JAVRRA010019884">
    <property type="protein sequence ID" value="KAK5175953.1"/>
    <property type="molecule type" value="Genomic_DNA"/>
</dbReference>
<keyword evidence="3" id="KW-1185">Reference proteome</keyword>
<dbReference type="Proteomes" id="UP001357485">
    <property type="component" value="Unassembled WGS sequence"/>
</dbReference>